<organism evidence="5">
    <name type="scientific">Chlamydomonas leiostraca</name>
    <dbReference type="NCBI Taxonomy" id="1034604"/>
    <lineage>
        <taxon>Eukaryota</taxon>
        <taxon>Viridiplantae</taxon>
        <taxon>Chlorophyta</taxon>
        <taxon>core chlorophytes</taxon>
        <taxon>Chlorophyceae</taxon>
        <taxon>CS clade</taxon>
        <taxon>Chlamydomonadales</taxon>
        <taxon>Chlamydomonadaceae</taxon>
        <taxon>Chlamydomonas</taxon>
    </lineage>
</organism>
<dbReference type="SUPFAM" id="SSF48403">
    <property type="entry name" value="Ankyrin repeat"/>
    <property type="match status" value="1"/>
</dbReference>
<reference evidence="5" key="1">
    <citation type="submission" date="2021-01" db="EMBL/GenBank/DDBJ databases">
        <authorList>
            <person name="Corre E."/>
            <person name="Pelletier E."/>
            <person name="Niang G."/>
            <person name="Scheremetjew M."/>
            <person name="Finn R."/>
            <person name="Kale V."/>
            <person name="Holt S."/>
            <person name="Cochrane G."/>
            <person name="Meng A."/>
            <person name="Brown T."/>
            <person name="Cohen L."/>
        </authorList>
    </citation>
    <scope>NUCLEOTIDE SEQUENCE</scope>
    <source>
        <strain evidence="5">SAG 11-49</strain>
    </source>
</reference>
<keyword evidence="1" id="KW-0677">Repeat</keyword>
<dbReference type="InterPro" id="IPR002110">
    <property type="entry name" value="Ankyrin_rpt"/>
</dbReference>
<accession>A0A7S0RIJ3</accession>
<keyword evidence="2 3" id="KW-0040">ANK repeat</keyword>
<dbReference type="PANTHER" id="PTHR24203">
    <property type="entry name" value="ANKYRIN REPEAT FAMILY PROTEIN"/>
    <property type="match status" value="1"/>
</dbReference>
<dbReference type="PANTHER" id="PTHR24203:SF45">
    <property type="entry name" value="ANKYRIN REPEAT DOMAIN 6"/>
    <property type="match status" value="1"/>
</dbReference>
<evidence type="ECO:0000256" key="3">
    <source>
        <dbReference type="PROSITE-ProRule" id="PRU00023"/>
    </source>
</evidence>
<evidence type="ECO:0000313" key="5">
    <source>
        <dbReference type="EMBL" id="CAD8678391.1"/>
    </source>
</evidence>
<evidence type="ECO:0000256" key="1">
    <source>
        <dbReference type="ARBA" id="ARBA00022737"/>
    </source>
</evidence>
<dbReference type="SMART" id="SM00248">
    <property type="entry name" value="ANK"/>
    <property type="match status" value="3"/>
</dbReference>
<dbReference type="AlphaFoldDB" id="A0A7S0RIJ3"/>
<dbReference type="Pfam" id="PF17830">
    <property type="entry name" value="STI1-HOP_DP"/>
    <property type="match status" value="1"/>
</dbReference>
<proteinExistence type="predicted"/>
<feature type="repeat" description="ANK" evidence="3">
    <location>
        <begin position="258"/>
        <end position="290"/>
    </location>
</feature>
<gene>
    <name evidence="5" type="ORF">CLEI1391_LOCUS8496</name>
</gene>
<dbReference type="PROSITE" id="PS50088">
    <property type="entry name" value="ANK_REPEAT"/>
    <property type="match status" value="3"/>
</dbReference>
<feature type="domain" description="STI1/HOP DP" evidence="4">
    <location>
        <begin position="129"/>
        <end position="170"/>
    </location>
</feature>
<dbReference type="EMBL" id="HBFB01015073">
    <property type="protein sequence ID" value="CAD8678391.1"/>
    <property type="molecule type" value="Transcribed_RNA"/>
</dbReference>
<evidence type="ECO:0000259" key="4">
    <source>
        <dbReference type="Pfam" id="PF17830"/>
    </source>
</evidence>
<dbReference type="Gene3D" id="1.25.40.20">
    <property type="entry name" value="Ankyrin repeat-containing domain"/>
    <property type="match status" value="2"/>
</dbReference>
<sequence length="313" mass="33470">MMPGAGAPGAFDFSALQQALNDPAIKQMAEQIANDETFKQVTAQLQGQFGAMFGDAARAGGPPDPAAAAAAFDPSKYMQAMTGMFQNQNFMKMAEQLGKSIIEQDPQMAQMMKTMQDPEYRTKVEDALKSMKDDPELKPMLEELETAGPVAMMKYWNDPEVLAKLGKAMGGAFEFPTLEGEAREEGEEEEEEVEATVHAAASAGDVELLKQLLEGGADVDEADEEGRTALHFACGYGELECAKVLIAAKAKLDAVDNNKNTALHYAAGYGQAESCRLLAEAGADKAATNMDGKTALEVAQLNEQADVVAVLEK</sequence>
<dbReference type="InterPro" id="IPR036770">
    <property type="entry name" value="Ankyrin_rpt-contain_sf"/>
</dbReference>
<feature type="repeat" description="ANK" evidence="3">
    <location>
        <begin position="225"/>
        <end position="257"/>
    </location>
</feature>
<dbReference type="Pfam" id="PF12796">
    <property type="entry name" value="Ank_2"/>
    <property type="match status" value="1"/>
</dbReference>
<protein>
    <recommendedName>
        <fullName evidence="4">STI1/HOP DP domain-containing protein</fullName>
    </recommendedName>
</protein>
<feature type="repeat" description="ANK" evidence="3">
    <location>
        <begin position="192"/>
        <end position="224"/>
    </location>
</feature>
<dbReference type="PROSITE" id="PS50297">
    <property type="entry name" value="ANK_REP_REGION"/>
    <property type="match status" value="3"/>
</dbReference>
<name>A0A7S0RIJ3_9CHLO</name>
<evidence type="ECO:0000256" key="2">
    <source>
        <dbReference type="ARBA" id="ARBA00023043"/>
    </source>
</evidence>
<dbReference type="InterPro" id="IPR041243">
    <property type="entry name" value="STI1/HOP_DP"/>
</dbReference>